<dbReference type="InterPro" id="IPR013785">
    <property type="entry name" value="Aldolase_TIM"/>
</dbReference>
<accession>A0A6J5TA90</accession>
<protein>
    <submittedName>
        <fullName evidence="1">COG2070 Dioxygenases related to 2-nitropropane dioxygenase</fullName>
    </submittedName>
</protein>
<dbReference type="PANTHER" id="PTHR32332:SF20">
    <property type="entry name" value="2-NITROPROPANE DIOXYGENASE-LIKE PROTEIN"/>
    <property type="match status" value="1"/>
</dbReference>
<dbReference type="GO" id="GO:0051213">
    <property type="term" value="F:dioxygenase activity"/>
    <property type="evidence" value="ECO:0007669"/>
    <property type="project" value="UniProtKB-KW"/>
</dbReference>
<dbReference type="SUPFAM" id="SSF51412">
    <property type="entry name" value="Inosine monophosphate dehydrogenase (IMPDH)"/>
    <property type="match status" value="1"/>
</dbReference>
<keyword evidence="1" id="KW-0560">Oxidoreductase</keyword>
<organism evidence="1">
    <name type="scientific">uncultured Caudovirales phage</name>
    <dbReference type="NCBI Taxonomy" id="2100421"/>
    <lineage>
        <taxon>Viruses</taxon>
        <taxon>Duplodnaviria</taxon>
        <taxon>Heunggongvirae</taxon>
        <taxon>Uroviricota</taxon>
        <taxon>Caudoviricetes</taxon>
        <taxon>Peduoviridae</taxon>
        <taxon>Maltschvirus</taxon>
        <taxon>Maltschvirus maltsch</taxon>
    </lineage>
</organism>
<evidence type="ECO:0000313" key="1">
    <source>
        <dbReference type="EMBL" id="CAB4241836.1"/>
    </source>
</evidence>
<dbReference type="Pfam" id="PF03060">
    <property type="entry name" value="NMO"/>
    <property type="match status" value="1"/>
</dbReference>
<dbReference type="PANTHER" id="PTHR32332">
    <property type="entry name" value="2-NITROPROPANE DIOXYGENASE"/>
    <property type="match status" value="1"/>
</dbReference>
<name>A0A6J5TA90_9CAUD</name>
<keyword evidence="1" id="KW-0223">Dioxygenase</keyword>
<gene>
    <name evidence="1" type="ORF">UFOVP71_374</name>
</gene>
<reference evidence="1" key="1">
    <citation type="submission" date="2020-05" db="EMBL/GenBank/DDBJ databases">
        <authorList>
            <person name="Chiriac C."/>
            <person name="Salcher M."/>
            <person name="Ghai R."/>
            <person name="Kavagutti S V."/>
        </authorList>
    </citation>
    <scope>NUCLEOTIDE SEQUENCE</scope>
</reference>
<proteinExistence type="predicted"/>
<dbReference type="EMBL" id="LR797824">
    <property type="protein sequence ID" value="CAB4241836.1"/>
    <property type="molecule type" value="Genomic_DNA"/>
</dbReference>
<sequence length="304" mass="32656">MKTFTESVNCDYPIVAMAMNKVSDLRLAIAIRKAGGLPSLSVFNYFTAPNVIEKTLIELDLMAYREVFKDTHIIVSTSVSVLLSLKLTEVLTRFKVLCVELILDDDITTRASSDVVSNEIKALQAGGVMVFTKTLSDDDILPGIDGIVLKGPDGAGRGNTSGISLLDLFDDIHSRYPDLLIIPAGGISTAEHVKQYMDRGAWACGIGTLFAATEESRVSYETKLKMVEATSKDIQQLANGDVQAFAQNALVFGKVANDNFNNTKGLMAGVSSPKHGHIFVGAGIDSVTSIVPVRTVIDNLVKGL</sequence>
<dbReference type="Gene3D" id="3.20.20.70">
    <property type="entry name" value="Aldolase class I"/>
    <property type="match status" value="1"/>
</dbReference>